<evidence type="ECO:0000313" key="3">
    <source>
        <dbReference type="Proteomes" id="UP001161325"/>
    </source>
</evidence>
<reference evidence="2" key="1">
    <citation type="submission" date="2022-08" db="EMBL/GenBank/DDBJ databases">
        <title>Draft genome sequencing of Roseisolibacter agri AW1220.</title>
        <authorList>
            <person name="Tobiishi Y."/>
            <person name="Tonouchi A."/>
        </authorList>
    </citation>
    <scope>NUCLEOTIDE SEQUENCE</scope>
    <source>
        <strain evidence="2">AW1220</strain>
    </source>
</reference>
<evidence type="ECO:0000256" key="1">
    <source>
        <dbReference type="SAM" id="Phobius"/>
    </source>
</evidence>
<gene>
    <name evidence="2" type="ORF">rosag_18200</name>
</gene>
<name>A0AA37Q7S3_9BACT</name>
<keyword evidence="3" id="KW-1185">Reference proteome</keyword>
<keyword evidence="1" id="KW-0812">Transmembrane</keyword>
<dbReference type="Proteomes" id="UP001161325">
    <property type="component" value="Unassembled WGS sequence"/>
</dbReference>
<dbReference type="InterPro" id="IPR007437">
    <property type="entry name" value="DUF486"/>
</dbReference>
<dbReference type="EMBL" id="BRXS01000003">
    <property type="protein sequence ID" value="GLC25307.1"/>
    <property type="molecule type" value="Genomic_DNA"/>
</dbReference>
<accession>A0AA37Q7S3</accession>
<feature type="transmembrane region" description="Helical" evidence="1">
    <location>
        <begin position="94"/>
        <end position="111"/>
    </location>
</feature>
<keyword evidence="1" id="KW-1133">Transmembrane helix</keyword>
<evidence type="ECO:0000313" key="2">
    <source>
        <dbReference type="EMBL" id="GLC25307.1"/>
    </source>
</evidence>
<dbReference type="RefSeq" id="WP_284349760.1">
    <property type="nucleotide sequence ID" value="NZ_BRXS01000003.1"/>
</dbReference>
<keyword evidence="1" id="KW-0472">Membrane</keyword>
<dbReference type="PANTHER" id="PTHR38482:SF1">
    <property type="entry name" value="DMT FAMILY PROTEIN"/>
    <property type="match status" value="1"/>
</dbReference>
<protein>
    <submittedName>
        <fullName evidence="2">Membrane protein</fullName>
    </submittedName>
</protein>
<organism evidence="2 3">
    <name type="scientific">Roseisolibacter agri</name>
    <dbReference type="NCBI Taxonomy" id="2014610"/>
    <lineage>
        <taxon>Bacteria</taxon>
        <taxon>Pseudomonadati</taxon>
        <taxon>Gemmatimonadota</taxon>
        <taxon>Gemmatimonadia</taxon>
        <taxon>Gemmatimonadales</taxon>
        <taxon>Gemmatimonadaceae</taxon>
        <taxon>Roseisolibacter</taxon>
    </lineage>
</organism>
<sequence length="116" mass="13263">MPATLRTVLLLTLSNVFMTYAWYGHLRSLAERPWWIAAIVSWGIALFEYLLQVPANRIGFTVLTLPQLKMLQEVITLLVFVPFSVLYMKQAPRLDFLWAGLCLLGAVYFVFRGHGS</sequence>
<dbReference type="Pfam" id="PF04342">
    <property type="entry name" value="DMT_6"/>
    <property type="match status" value="1"/>
</dbReference>
<dbReference type="AlphaFoldDB" id="A0AA37Q7S3"/>
<dbReference type="PIRSF" id="PIRSF021239">
    <property type="entry name" value="UCP021239"/>
    <property type="match status" value="1"/>
</dbReference>
<feature type="transmembrane region" description="Helical" evidence="1">
    <location>
        <begin position="71"/>
        <end position="88"/>
    </location>
</feature>
<comment type="caution">
    <text evidence="2">The sequence shown here is derived from an EMBL/GenBank/DDBJ whole genome shotgun (WGS) entry which is preliminary data.</text>
</comment>
<proteinExistence type="predicted"/>
<dbReference type="PANTHER" id="PTHR38482">
    <property type="entry name" value="DMT FAMILY PROTEIN"/>
    <property type="match status" value="1"/>
</dbReference>
<feature type="transmembrane region" description="Helical" evidence="1">
    <location>
        <begin position="34"/>
        <end position="51"/>
    </location>
</feature>